<dbReference type="Proteomes" id="UP001597139">
    <property type="component" value="Unassembled WGS sequence"/>
</dbReference>
<dbReference type="EMBL" id="JBHUCZ010000010">
    <property type="protein sequence ID" value="MFD1568159.1"/>
    <property type="molecule type" value="Genomic_DNA"/>
</dbReference>
<evidence type="ECO:0000313" key="1">
    <source>
        <dbReference type="EMBL" id="MFD1568159.1"/>
    </source>
</evidence>
<keyword evidence="2" id="KW-1185">Reference proteome</keyword>
<dbReference type="Gene3D" id="3.10.450.50">
    <property type="match status" value="1"/>
</dbReference>
<dbReference type="InterPro" id="IPR032710">
    <property type="entry name" value="NTF2-like_dom_sf"/>
</dbReference>
<protein>
    <submittedName>
        <fullName evidence="1">DUF4440 domain-containing protein</fullName>
    </submittedName>
</protein>
<name>A0ABD6BU65_9EURY</name>
<proteinExistence type="predicted"/>
<gene>
    <name evidence="1" type="ORF">ACFSAU_11710</name>
</gene>
<dbReference type="AlphaFoldDB" id="A0ABD6BU65"/>
<evidence type="ECO:0000313" key="2">
    <source>
        <dbReference type="Proteomes" id="UP001597139"/>
    </source>
</evidence>
<accession>A0ABD6BU65</accession>
<sequence length="156" mass="18027">MSESPAAAIRAAVDRETTAWDERDVETLLDLFHRDMVWAWPPTAYDHDPEEWDLEFGRYDRERWRENWQTLFDTHELAHNDRETRRVAVDDGGTGGFAVVDIDTRWIDEASGEVFHWKGRTTKLYALVDAGWKMTAQWGALAFDEDGRPLTGPDDG</sequence>
<dbReference type="SUPFAM" id="SSF54427">
    <property type="entry name" value="NTF2-like"/>
    <property type="match status" value="1"/>
</dbReference>
<reference evidence="1 2" key="1">
    <citation type="journal article" date="2019" name="Int. J. Syst. Evol. Microbiol.">
        <title>The Global Catalogue of Microorganisms (GCM) 10K type strain sequencing project: providing services to taxonomists for standard genome sequencing and annotation.</title>
        <authorList>
            <consortium name="The Broad Institute Genomics Platform"/>
            <consortium name="The Broad Institute Genome Sequencing Center for Infectious Disease"/>
            <person name="Wu L."/>
            <person name="Ma J."/>
        </authorList>
    </citation>
    <scope>NUCLEOTIDE SEQUENCE [LARGE SCALE GENOMIC DNA]</scope>
    <source>
        <strain evidence="1 2">CGMCC 1.12859</strain>
    </source>
</reference>
<dbReference type="RefSeq" id="WP_267647859.1">
    <property type="nucleotide sequence ID" value="NZ_JANHGR010000002.1"/>
</dbReference>
<comment type="caution">
    <text evidence="1">The sequence shown here is derived from an EMBL/GenBank/DDBJ whole genome shotgun (WGS) entry which is preliminary data.</text>
</comment>
<organism evidence="1 2">
    <name type="scientific">Halolamina litorea</name>
    <dbReference type="NCBI Taxonomy" id="1515593"/>
    <lineage>
        <taxon>Archaea</taxon>
        <taxon>Methanobacteriati</taxon>
        <taxon>Methanobacteriota</taxon>
        <taxon>Stenosarchaea group</taxon>
        <taxon>Halobacteria</taxon>
        <taxon>Halobacteriales</taxon>
        <taxon>Haloferacaceae</taxon>
    </lineage>
</organism>